<gene>
    <name evidence="1" type="ORF">A2903_00845</name>
</gene>
<comment type="caution">
    <text evidence="1">The sequence shown here is derived from an EMBL/GenBank/DDBJ whole genome shotgun (WGS) entry which is preliminary data.</text>
</comment>
<protein>
    <submittedName>
        <fullName evidence="1">Uncharacterized protein</fullName>
    </submittedName>
</protein>
<accession>A0A1F6WMV9</accession>
<reference evidence="1 2" key="1">
    <citation type="journal article" date="2016" name="Nat. Commun.">
        <title>Thousands of microbial genomes shed light on interconnected biogeochemical processes in an aquifer system.</title>
        <authorList>
            <person name="Anantharaman K."/>
            <person name="Brown C.T."/>
            <person name="Hug L.A."/>
            <person name="Sharon I."/>
            <person name="Castelle C.J."/>
            <person name="Probst A.J."/>
            <person name="Thomas B.C."/>
            <person name="Singh A."/>
            <person name="Wilkins M.J."/>
            <person name="Karaoz U."/>
            <person name="Brodie E.L."/>
            <person name="Williams K.H."/>
            <person name="Hubbard S.S."/>
            <person name="Banfield J.F."/>
        </authorList>
    </citation>
    <scope>NUCLEOTIDE SEQUENCE [LARGE SCALE GENOMIC DNA]</scope>
</reference>
<dbReference type="EMBL" id="MFUO01000033">
    <property type="protein sequence ID" value="OGI83213.1"/>
    <property type="molecule type" value="Genomic_DNA"/>
</dbReference>
<organism evidence="1 2">
    <name type="scientific">Candidatus Nomurabacteria bacterium RIFCSPLOWO2_01_FULL_33_17</name>
    <dbReference type="NCBI Taxonomy" id="1801764"/>
    <lineage>
        <taxon>Bacteria</taxon>
        <taxon>Candidatus Nomuraibacteriota</taxon>
    </lineage>
</organism>
<evidence type="ECO:0000313" key="2">
    <source>
        <dbReference type="Proteomes" id="UP000178184"/>
    </source>
</evidence>
<name>A0A1F6WMV9_9BACT</name>
<sequence length="196" mass="23064">MGDHNLHQSIFCGIVKKNQNMKDSVNYMQGVTAKNYRKLVNPDVHFFRVFDDVKDNGYFKEEAKNGLINLVYIFEPKELDGVYKIYLIYYNCNNIKIIFSQEGESLSLGTQFEILKRIAKKYFLLNIGLNKWLDNPGWSFKLGENPDWEDVQKVIKELLDEKKISFQEANSWQKRMPVLEVIELLKELGIRIKFPT</sequence>
<evidence type="ECO:0000313" key="1">
    <source>
        <dbReference type="EMBL" id="OGI83213.1"/>
    </source>
</evidence>
<dbReference type="AlphaFoldDB" id="A0A1F6WMV9"/>
<proteinExistence type="predicted"/>
<dbReference type="Proteomes" id="UP000178184">
    <property type="component" value="Unassembled WGS sequence"/>
</dbReference>